<dbReference type="EMBL" id="AP025225">
    <property type="protein sequence ID" value="BDB96441.1"/>
    <property type="molecule type" value="Genomic_DNA"/>
</dbReference>
<protein>
    <submittedName>
        <fullName evidence="1">Uncharacterized protein</fullName>
    </submittedName>
</protein>
<dbReference type="Proteomes" id="UP001320209">
    <property type="component" value="Chromosome"/>
</dbReference>
<proteinExistence type="predicted"/>
<evidence type="ECO:0000313" key="2">
    <source>
        <dbReference type="Proteomes" id="UP001320209"/>
    </source>
</evidence>
<keyword evidence="2" id="KW-1185">Reference proteome</keyword>
<gene>
    <name evidence="1" type="ORF">HYD_5740</name>
</gene>
<reference evidence="1" key="1">
    <citation type="submission" date="2021-10" db="EMBL/GenBank/DDBJ databases">
        <title>Genome Sequence of The Candidatus Hydrogeosomobacter endosymbioticus, an Intracellular Bacterial Symbiont of the Anaerobic Ciliate GW7.</title>
        <authorList>
            <person name="Shiohama Y."/>
            <person name="Shinzato N."/>
        </authorList>
    </citation>
    <scope>NUCLEOTIDE SEQUENCE [LARGE SCALE GENOMIC DNA]</scope>
    <source>
        <strain evidence="1">200920</strain>
    </source>
</reference>
<sequence>MLLGDSFDPMNSQTTSKDSIQIPSKLLSLDFFGIMKSIDPNDRNNIKALNRAVGAQLADILQQAEVIANDDTAETYLTPEQAWNEYKQKAQQSINELKKKYRAYVLTMRNENPEERETISKRSIMMEDAFKSIEEIITSSKEFEDYERALNKAVGAGGSAEDFVSSKTEGDSLSSMTRKVLTNIENNISKRSVLGYAAVLVIKSIISRL</sequence>
<evidence type="ECO:0000313" key="1">
    <source>
        <dbReference type="EMBL" id="BDB96441.1"/>
    </source>
</evidence>
<accession>A0ABN6L3D5</accession>
<dbReference type="RefSeq" id="WP_236864818.1">
    <property type="nucleotide sequence ID" value="NZ_AP025225.1"/>
</dbReference>
<organism evidence="1 2">
    <name type="scientific">Candidatus Hydrogenosomobacter endosymbioticus</name>
    <dbReference type="NCBI Taxonomy" id="2558174"/>
    <lineage>
        <taxon>Bacteria</taxon>
        <taxon>Pseudomonadati</taxon>
        <taxon>Pseudomonadota</taxon>
        <taxon>Alphaproteobacteria</taxon>
        <taxon>Holosporales</taxon>
        <taxon>Holosporaceae</taxon>
        <taxon>Candidatus Hydrogenosomobacter</taxon>
    </lineage>
</organism>
<name>A0ABN6L3D5_9PROT</name>